<dbReference type="AlphaFoldDB" id="A0AAE1C696"/>
<sequence>MPEDMATTIHQYAEAADIVNRREMARFIQDVRQRWHPEALADWELPRAEGLAFGDREPHRDGELCEAELKNEVLLLRNTDDLMNLIPKPLTDPAPQSEVKKGCML</sequence>
<accession>A0AAE1C696</accession>
<dbReference type="EMBL" id="JAUTXT010000001">
    <property type="protein sequence ID" value="KAK3679850.1"/>
    <property type="molecule type" value="Genomic_DNA"/>
</dbReference>
<name>A0AAE1C696_9PEZI</name>
<evidence type="ECO:0000313" key="1">
    <source>
        <dbReference type="EMBL" id="KAK3679850.1"/>
    </source>
</evidence>
<dbReference type="Proteomes" id="UP001274830">
    <property type="component" value="Unassembled WGS sequence"/>
</dbReference>
<protein>
    <submittedName>
        <fullName evidence="1">Uncharacterized protein</fullName>
    </submittedName>
</protein>
<evidence type="ECO:0000313" key="2">
    <source>
        <dbReference type="Proteomes" id="UP001274830"/>
    </source>
</evidence>
<organism evidence="1 2">
    <name type="scientific">Recurvomyces mirabilis</name>
    <dbReference type="NCBI Taxonomy" id="574656"/>
    <lineage>
        <taxon>Eukaryota</taxon>
        <taxon>Fungi</taxon>
        <taxon>Dikarya</taxon>
        <taxon>Ascomycota</taxon>
        <taxon>Pezizomycotina</taxon>
        <taxon>Dothideomycetes</taxon>
        <taxon>Dothideomycetidae</taxon>
        <taxon>Mycosphaerellales</taxon>
        <taxon>Teratosphaeriaceae</taxon>
        <taxon>Recurvomyces</taxon>
    </lineage>
</organism>
<comment type="caution">
    <text evidence="1">The sequence shown here is derived from an EMBL/GenBank/DDBJ whole genome shotgun (WGS) entry which is preliminary data.</text>
</comment>
<gene>
    <name evidence="1" type="ORF">LTR78_000226</name>
</gene>
<reference evidence="1" key="1">
    <citation type="submission" date="2023-07" db="EMBL/GenBank/DDBJ databases">
        <title>Black Yeasts Isolated from many extreme environments.</title>
        <authorList>
            <person name="Coleine C."/>
            <person name="Stajich J.E."/>
            <person name="Selbmann L."/>
        </authorList>
    </citation>
    <scope>NUCLEOTIDE SEQUENCE</scope>
    <source>
        <strain evidence="1">CCFEE 5485</strain>
    </source>
</reference>
<keyword evidence="2" id="KW-1185">Reference proteome</keyword>
<proteinExistence type="predicted"/>